<proteinExistence type="predicted"/>
<gene>
    <name evidence="1" type="ORF">CIRG_00361</name>
</gene>
<evidence type="ECO:0000313" key="1">
    <source>
        <dbReference type="EMBL" id="KMP00219.1"/>
    </source>
</evidence>
<protein>
    <submittedName>
        <fullName evidence="1">Uncharacterized protein</fullName>
    </submittedName>
</protein>
<name>A0A0J6XZK4_COCIT</name>
<organism evidence="1 2">
    <name type="scientific">Coccidioides immitis RMSCC 2394</name>
    <dbReference type="NCBI Taxonomy" id="404692"/>
    <lineage>
        <taxon>Eukaryota</taxon>
        <taxon>Fungi</taxon>
        <taxon>Dikarya</taxon>
        <taxon>Ascomycota</taxon>
        <taxon>Pezizomycotina</taxon>
        <taxon>Eurotiomycetes</taxon>
        <taxon>Eurotiomycetidae</taxon>
        <taxon>Onygenales</taxon>
        <taxon>Onygenaceae</taxon>
        <taxon>Coccidioides</taxon>
    </lineage>
</organism>
<dbReference type="Proteomes" id="UP000054565">
    <property type="component" value="Unassembled WGS sequence"/>
</dbReference>
<dbReference type="EMBL" id="DS028093">
    <property type="protein sequence ID" value="KMP00219.1"/>
    <property type="molecule type" value="Genomic_DNA"/>
</dbReference>
<evidence type="ECO:0000313" key="2">
    <source>
        <dbReference type="Proteomes" id="UP000054565"/>
    </source>
</evidence>
<accession>A0A0J6XZK4</accession>
<dbReference type="OrthoDB" id="4199191at2759"/>
<reference evidence="2" key="1">
    <citation type="journal article" date="2010" name="Genome Res.">
        <title>Population genomic sequencing of Coccidioides fungi reveals recent hybridization and transposon control.</title>
        <authorList>
            <person name="Neafsey D.E."/>
            <person name="Barker B.M."/>
            <person name="Sharpton T.J."/>
            <person name="Stajich J.E."/>
            <person name="Park D.J."/>
            <person name="Whiston E."/>
            <person name="Hung C.-Y."/>
            <person name="McMahan C."/>
            <person name="White J."/>
            <person name="Sykes S."/>
            <person name="Heiman D."/>
            <person name="Young S."/>
            <person name="Zeng Q."/>
            <person name="Abouelleil A."/>
            <person name="Aftuck L."/>
            <person name="Bessette D."/>
            <person name="Brown A."/>
            <person name="FitzGerald M."/>
            <person name="Lui A."/>
            <person name="Macdonald J.P."/>
            <person name="Priest M."/>
            <person name="Orbach M.J."/>
            <person name="Galgiani J.N."/>
            <person name="Kirkland T.N."/>
            <person name="Cole G.T."/>
            <person name="Birren B.W."/>
            <person name="Henn M.R."/>
            <person name="Taylor J.W."/>
            <person name="Rounsley S.D."/>
        </authorList>
    </citation>
    <scope>NUCLEOTIDE SEQUENCE [LARGE SCALE GENOMIC DNA]</scope>
    <source>
        <strain evidence="2">RMSCC 2394</strain>
    </source>
</reference>
<dbReference type="AlphaFoldDB" id="A0A0J6XZK4"/>
<sequence length="361" mass="40624">MAQKFMLHLLLYSGDRDLNRSPSPPRYQPFLYSFFGTYPSRDRSPPPKKVAFKRLTKILGQKTRSAKESLDNISRSPRKLWSRARQRLFPRATLQKQFYIQQARLSASSVDHVDDSMVSAASLAATDRATIASVSSADGADPPLEKKVHPAKMIHTNSPILPRKPGKSILKPLRDNVFMQSELCTGQKHTAANTSLNLLMSFKDTTLKSRASTGSLYSRLRRSAMSKDPLSPARVQRTAAGILAVERNDYRPSNPGCHCLRGCICRVLERYFQNIIDENTATIAPEDMIKSQATKINVVRFDHADVYPIEAIEESDDESSLFADFQWIDELDVFDNYRHDILNLMGTRGDPEDSDESLLAS</sequence>